<evidence type="ECO:0000313" key="5">
    <source>
        <dbReference type="EMBL" id="MFD0869440.1"/>
    </source>
</evidence>
<dbReference type="SUPFAM" id="SSF55031">
    <property type="entry name" value="Bacterial exopeptidase dimerisation domain"/>
    <property type="match status" value="1"/>
</dbReference>
<evidence type="ECO:0000313" key="6">
    <source>
        <dbReference type="Proteomes" id="UP001597120"/>
    </source>
</evidence>
<dbReference type="InterPro" id="IPR002933">
    <property type="entry name" value="Peptidase_M20"/>
</dbReference>
<feature type="domain" description="Peptidase M20 dimerisation" evidence="4">
    <location>
        <begin position="200"/>
        <end position="310"/>
    </location>
</feature>
<dbReference type="InterPro" id="IPR011650">
    <property type="entry name" value="Peptidase_M20_dimer"/>
</dbReference>
<keyword evidence="2" id="KW-0378">Hydrolase</keyword>
<keyword evidence="6" id="KW-1185">Reference proteome</keyword>
<dbReference type="PANTHER" id="PTHR43808">
    <property type="entry name" value="ACETYLORNITHINE DEACETYLASE"/>
    <property type="match status" value="1"/>
</dbReference>
<name>A0ABW3D8G2_9BACL</name>
<dbReference type="SUPFAM" id="SSF53187">
    <property type="entry name" value="Zn-dependent exopeptidases"/>
    <property type="match status" value="1"/>
</dbReference>
<dbReference type="Proteomes" id="UP001597120">
    <property type="component" value="Unassembled WGS sequence"/>
</dbReference>
<evidence type="ECO:0000259" key="4">
    <source>
        <dbReference type="Pfam" id="PF07687"/>
    </source>
</evidence>
<evidence type="ECO:0000256" key="2">
    <source>
        <dbReference type="ARBA" id="ARBA00022801"/>
    </source>
</evidence>
<feature type="compositionally biased region" description="Basic and acidic residues" evidence="3">
    <location>
        <begin position="1"/>
        <end position="13"/>
    </location>
</feature>
<sequence length="421" mass="46392">MKPESPEGNHREGNPGNEQSKCDTSRMASLLSQIQVDRIVQNTLDLVNIDSITGNTVAISEFYQSLLEAVGCRVERHELYPGNPTLVAEFGSPGQGRKLVFNGHMDVVPLPHTLAKIENGRLYGRGSCDMKGSLAAIVEVLRVLHDNKLQLNGQLMVIANSLHESPGGRGEDLTELTRRFNWQADAVVVMEGATTECTVAQMGSATFRIEVVREGEPSHQLHTPEGTPHPITVAAEMILALNRRNAELAEREIADIGTASYFVGSVHSGEFYNQMPNRAVMEGVRRYGPEERFEEIERELSEMVKQVADRHQVDIRLAIEKVRDGYRIDRDGPAVEALIEAIREVRGAEAPKVGKKLVTDAGIFVNAWGIPALCHGPDQTSAHGETEYVELRELEMTAQVYMTLIGKYVGWTGGDNDAAMQ</sequence>
<accession>A0ABW3D8G2</accession>
<reference evidence="6" key="1">
    <citation type="journal article" date="2019" name="Int. J. Syst. Evol. Microbiol.">
        <title>The Global Catalogue of Microorganisms (GCM) 10K type strain sequencing project: providing services to taxonomists for standard genome sequencing and annotation.</title>
        <authorList>
            <consortium name="The Broad Institute Genomics Platform"/>
            <consortium name="The Broad Institute Genome Sequencing Center for Infectious Disease"/>
            <person name="Wu L."/>
            <person name="Ma J."/>
        </authorList>
    </citation>
    <scope>NUCLEOTIDE SEQUENCE [LARGE SCALE GENOMIC DNA]</scope>
    <source>
        <strain evidence="6">CCUG 57263</strain>
    </source>
</reference>
<dbReference type="Pfam" id="PF01546">
    <property type="entry name" value="Peptidase_M20"/>
    <property type="match status" value="1"/>
</dbReference>
<dbReference type="InterPro" id="IPR050072">
    <property type="entry name" value="Peptidase_M20A"/>
</dbReference>
<proteinExistence type="predicted"/>
<comment type="caution">
    <text evidence="5">The sequence shown here is derived from an EMBL/GenBank/DDBJ whole genome shotgun (WGS) entry which is preliminary data.</text>
</comment>
<dbReference type="Gene3D" id="3.30.70.360">
    <property type="match status" value="1"/>
</dbReference>
<evidence type="ECO:0000256" key="1">
    <source>
        <dbReference type="ARBA" id="ARBA00022723"/>
    </source>
</evidence>
<gene>
    <name evidence="5" type="ORF">ACFQ03_09780</name>
</gene>
<dbReference type="InterPro" id="IPR036264">
    <property type="entry name" value="Bact_exopeptidase_dim_dom"/>
</dbReference>
<dbReference type="EMBL" id="JBHTIU010000030">
    <property type="protein sequence ID" value="MFD0869440.1"/>
    <property type="molecule type" value="Genomic_DNA"/>
</dbReference>
<feature type="region of interest" description="Disordered" evidence="3">
    <location>
        <begin position="1"/>
        <end position="25"/>
    </location>
</feature>
<organism evidence="5 6">
    <name type="scientific">Paenibacillus residui</name>
    <dbReference type="NCBI Taxonomy" id="629724"/>
    <lineage>
        <taxon>Bacteria</taxon>
        <taxon>Bacillati</taxon>
        <taxon>Bacillota</taxon>
        <taxon>Bacilli</taxon>
        <taxon>Bacillales</taxon>
        <taxon>Paenibacillaceae</taxon>
        <taxon>Paenibacillus</taxon>
    </lineage>
</organism>
<dbReference type="Gene3D" id="3.40.630.10">
    <property type="entry name" value="Zn peptidases"/>
    <property type="match status" value="1"/>
</dbReference>
<keyword evidence="1" id="KW-0479">Metal-binding</keyword>
<evidence type="ECO:0000256" key="3">
    <source>
        <dbReference type="SAM" id="MobiDB-lite"/>
    </source>
</evidence>
<protein>
    <submittedName>
        <fullName evidence="5">M20 family metallopeptidase</fullName>
    </submittedName>
</protein>
<dbReference type="RefSeq" id="WP_379287812.1">
    <property type="nucleotide sequence ID" value="NZ_JBHTIU010000030.1"/>
</dbReference>
<dbReference type="Pfam" id="PF07687">
    <property type="entry name" value="M20_dimer"/>
    <property type="match status" value="1"/>
</dbReference>